<name>A0ABM8GMR8_9MICO</name>
<evidence type="ECO:0000259" key="1">
    <source>
        <dbReference type="Pfam" id="PF00144"/>
    </source>
</evidence>
<dbReference type="GO" id="GO:0004180">
    <property type="term" value="F:carboxypeptidase activity"/>
    <property type="evidence" value="ECO:0007669"/>
    <property type="project" value="UniProtKB-KW"/>
</dbReference>
<dbReference type="InterPro" id="IPR001466">
    <property type="entry name" value="Beta-lactam-related"/>
</dbReference>
<protein>
    <submittedName>
        <fullName evidence="2">D-alanyl-D-alanine carboxypeptidase</fullName>
    </submittedName>
</protein>
<dbReference type="EMBL" id="AP027732">
    <property type="protein sequence ID" value="BDZ49707.1"/>
    <property type="molecule type" value="Genomic_DNA"/>
</dbReference>
<evidence type="ECO:0000313" key="3">
    <source>
        <dbReference type="Proteomes" id="UP001321486"/>
    </source>
</evidence>
<dbReference type="InterPro" id="IPR012338">
    <property type="entry name" value="Beta-lactam/transpept-like"/>
</dbReference>
<feature type="domain" description="Beta-lactamase-related" evidence="1">
    <location>
        <begin position="9"/>
        <end position="286"/>
    </location>
</feature>
<dbReference type="Pfam" id="PF00144">
    <property type="entry name" value="Beta-lactamase"/>
    <property type="match status" value="1"/>
</dbReference>
<keyword evidence="3" id="KW-1185">Reference proteome</keyword>
<dbReference type="Proteomes" id="UP001321486">
    <property type="component" value="Chromosome"/>
</dbReference>
<keyword evidence="2" id="KW-0378">Hydrolase</keyword>
<keyword evidence="2" id="KW-0121">Carboxypeptidase</keyword>
<reference evidence="3" key="1">
    <citation type="journal article" date="2019" name="Int. J. Syst. Evol. Microbiol.">
        <title>The Global Catalogue of Microorganisms (GCM) 10K type strain sequencing project: providing services to taxonomists for standard genome sequencing and annotation.</title>
        <authorList>
            <consortium name="The Broad Institute Genomics Platform"/>
            <consortium name="The Broad Institute Genome Sequencing Center for Infectious Disease"/>
            <person name="Wu L."/>
            <person name="Ma J."/>
        </authorList>
    </citation>
    <scope>NUCLEOTIDE SEQUENCE [LARGE SCALE GENOMIC DNA]</scope>
    <source>
        <strain evidence="3">NBRC 108728</strain>
    </source>
</reference>
<proteinExistence type="predicted"/>
<evidence type="ECO:0000313" key="2">
    <source>
        <dbReference type="EMBL" id="BDZ49707.1"/>
    </source>
</evidence>
<organism evidence="2 3">
    <name type="scientific">Frondihabitans sucicola</name>
    <dbReference type="NCBI Taxonomy" id="1268041"/>
    <lineage>
        <taxon>Bacteria</taxon>
        <taxon>Bacillati</taxon>
        <taxon>Actinomycetota</taxon>
        <taxon>Actinomycetes</taxon>
        <taxon>Micrococcales</taxon>
        <taxon>Microbacteriaceae</taxon>
        <taxon>Frondihabitans</taxon>
    </lineage>
</organism>
<dbReference type="InterPro" id="IPR050491">
    <property type="entry name" value="AmpC-like"/>
</dbReference>
<keyword evidence="2" id="KW-0645">Protease</keyword>
<dbReference type="PANTHER" id="PTHR46825">
    <property type="entry name" value="D-ALANYL-D-ALANINE-CARBOXYPEPTIDASE/ENDOPEPTIDASE AMPH"/>
    <property type="match status" value="1"/>
</dbReference>
<dbReference type="PANTHER" id="PTHR46825:SF9">
    <property type="entry name" value="BETA-LACTAMASE-RELATED DOMAIN-CONTAINING PROTEIN"/>
    <property type="match status" value="1"/>
</dbReference>
<dbReference type="RefSeq" id="WP_286346433.1">
    <property type="nucleotide sequence ID" value="NZ_AP027732.1"/>
</dbReference>
<accession>A0ABM8GMR8</accession>
<gene>
    <name evidence="2" type="ORF">GCM10025867_19480</name>
</gene>
<dbReference type="SUPFAM" id="SSF56601">
    <property type="entry name" value="beta-lactamase/transpeptidase-like"/>
    <property type="match status" value="1"/>
</dbReference>
<dbReference type="Gene3D" id="3.40.710.10">
    <property type="entry name" value="DD-peptidase/beta-lactamase superfamily"/>
    <property type="match status" value="1"/>
</dbReference>
<sequence>MIDVAAEVNRAFAQRDANMYGIVGGVSVGDDMTVAACGSWPTGEPAGATTTFYAASLTKQLIGLLTAISVEAGDIALDDSLRTWLPSLPSWTTPITIGHLLHHTSGLPRELPPLAGQRSDSSVLDAITRSNGPTSLPGSRFEYSNDGYVLLALALEQAMGAPIEQLADQRIFAPLGMDSSSLDRATPVPVADEPPPPATIGDGGWWTNIHDLLTLLHSLNFGAFGRASARLLERGKLADGTSIDYSWGVRTTTIDGVLAASHGGSWQRWQSKTLRLPSRNIAVAIAGRTSDALAISDFGNDLAARAIRAR</sequence>